<evidence type="ECO:0000256" key="2">
    <source>
        <dbReference type="ARBA" id="ARBA00022505"/>
    </source>
</evidence>
<dbReference type="NCBIfam" id="TIGR01256">
    <property type="entry name" value="modA"/>
    <property type="match status" value="1"/>
</dbReference>
<reference evidence="6 7" key="2">
    <citation type="submission" date="2014-10" db="EMBL/GenBank/DDBJ databases">
        <title>Comparative genomics of the Paenibacillus odorifer group.</title>
        <authorList>
            <person name="Tsai Y.-C."/>
            <person name="Martin N."/>
            <person name="Korlach J."/>
            <person name="Wiedmann M."/>
        </authorList>
    </citation>
    <scope>NUCLEOTIDE SEQUENCE [LARGE SCALE GENOMIC DNA]</scope>
    <source>
        <strain evidence="6 7">DSM 18334</strain>
    </source>
</reference>
<gene>
    <name evidence="6" type="ORF">PWYN_07380</name>
</gene>
<feature type="binding site" evidence="5">
    <location>
        <position position="77"/>
    </location>
    <ligand>
        <name>molybdate</name>
        <dbReference type="ChEBI" id="CHEBI:36264"/>
    </ligand>
</feature>
<feature type="binding site" evidence="5">
    <location>
        <position position="157"/>
    </location>
    <ligand>
        <name>molybdate</name>
        <dbReference type="ChEBI" id="CHEBI:36264"/>
    </ligand>
</feature>
<dbReference type="Proteomes" id="UP000029734">
    <property type="component" value="Unassembled WGS sequence"/>
</dbReference>
<dbReference type="GO" id="GO:0030973">
    <property type="term" value="F:molybdate ion binding"/>
    <property type="evidence" value="ECO:0007669"/>
    <property type="project" value="TreeGrafter"/>
</dbReference>
<dbReference type="Gene3D" id="3.40.190.10">
    <property type="entry name" value="Periplasmic binding protein-like II"/>
    <property type="match status" value="2"/>
</dbReference>
<evidence type="ECO:0000313" key="6">
    <source>
        <dbReference type="EMBL" id="KGE19190.1"/>
    </source>
</evidence>
<name>A0A098M9G5_9BACL</name>
<dbReference type="EMBL" id="JQCR01000002">
    <property type="protein sequence ID" value="KGE19190.1"/>
    <property type="molecule type" value="Genomic_DNA"/>
</dbReference>
<dbReference type="InterPro" id="IPR041879">
    <property type="entry name" value="YvgL-like_PBP2"/>
</dbReference>
<dbReference type="eggNOG" id="COG0725">
    <property type="taxonomic scope" value="Bacteria"/>
</dbReference>
<dbReference type="AlphaFoldDB" id="A0A098M9G5"/>
<keyword evidence="4" id="KW-0732">Signal</keyword>
<dbReference type="GO" id="GO:0046872">
    <property type="term" value="F:metal ion binding"/>
    <property type="evidence" value="ECO:0007669"/>
    <property type="project" value="UniProtKB-KW"/>
</dbReference>
<dbReference type="Pfam" id="PF13531">
    <property type="entry name" value="SBP_bac_11"/>
    <property type="match status" value="1"/>
</dbReference>
<evidence type="ECO:0000256" key="1">
    <source>
        <dbReference type="ARBA" id="ARBA00009175"/>
    </source>
</evidence>
<accession>A0A098M9G5</accession>
<dbReference type="STRING" id="268407.PWYN_07380"/>
<dbReference type="InterPro" id="IPR005950">
    <property type="entry name" value="ModA"/>
</dbReference>
<dbReference type="CDD" id="cd13537">
    <property type="entry name" value="PBP2_YvgL_like"/>
    <property type="match status" value="1"/>
</dbReference>
<organism evidence="6 7">
    <name type="scientific">Paenibacillus wynnii</name>
    <dbReference type="NCBI Taxonomy" id="268407"/>
    <lineage>
        <taxon>Bacteria</taxon>
        <taxon>Bacillati</taxon>
        <taxon>Bacillota</taxon>
        <taxon>Bacilli</taxon>
        <taxon>Bacillales</taxon>
        <taxon>Paenibacillaceae</taxon>
        <taxon>Paenibacillus</taxon>
    </lineage>
</organism>
<dbReference type="PANTHER" id="PTHR30632">
    <property type="entry name" value="MOLYBDATE-BINDING PERIPLASMIC PROTEIN"/>
    <property type="match status" value="1"/>
</dbReference>
<dbReference type="PIRSF" id="PIRSF004846">
    <property type="entry name" value="ModA"/>
    <property type="match status" value="1"/>
</dbReference>
<feature type="binding site" evidence="5">
    <location>
        <position position="49"/>
    </location>
    <ligand>
        <name>molybdate</name>
        <dbReference type="ChEBI" id="CHEBI:36264"/>
    </ligand>
</feature>
<keyword evidence="3 5" id="KW-0479">Metal-binding</keyword>
<dbReference type="SUPFAM" id="SSF53850">
    <property type="entry name" value="Periplasmic binding protein-like II"/>
    <property type="match status" value="1"/>
</dbReference>
<reference evidence="6 7" key="1">
    <citation type="submission" date="2014-08" db="EMBL/GenBank/DDBJ databases">
        <authorList>
            <person name="den Bakker H.C."/>
        </authorList>
    </citation>
    <scope>NUCLEOTIDE SEQUENCE [LARGE SCALE GENOMIC DNA]</scope>
    <source>
        <strain evidence="6 7">DSM 18334</strain>
    </source>
</reference>
<comment type="similarity">
    <text evidence="1">Belongs to the bacterial solute-binding protein ModA family.</text>
</comment>
<dbReference type="GO" id="GO:1901359">
    <property type="term" value="F:tungstate binding"/>
    <property type="evidence" value="ECO:0007669"/>
    <property type="project" value="UniProtKB-ARBA"/>
</dbReference>
<sequence length="266" mass="29122">MDMLKRYLLGILTIVLFVVLAVGLSSTSSNGNVEAASKKTEIIVSAAASLQDSLDKIAVQFEKQHPDIDLVFNYGASGTLQKQIEQGAPADIFFSAGEKQMNALVDSDLITDHKVLLKNQLVIVVPYDSKVKLTSITQLTDKAFKKVAVGQPESVPAGQYAQQSLTAKKVWDTLQSKLVFAKDVRQVLTYVETGNADAGFIYKTDALTSKKMRIALTVGDLVHQAIHYPAGIVKDSEHKSEAKDFYNFLQSKEADDIFTSYGFLLP</sequence>
<evidence type="ECO:0000313" key="7">
    <source>
        <dbReference type="Proteomes" id="UP000029734"/>
    </source>
</evidence>
<comment type="caution">
    <text evidence="6">The sequence shown here is derived from an EMBL/GenBank/DDBJ whole genome shotgun (WGS) entry which is preliminary data.</text>
</comment>
<dbReference type="GO" id="GO:0015689">
    <property type="term" value="P:molybdate ion transport"/>
    <property type="evidence" value="ECO:0007669"/>
    <property type="project" value="InterPro"/>
</dbReference>
<protein>
    <submittedName>
        <fullName evidence="6">Molybdenum ABC transporter substrate-binding protein</fullName>
    </submittedName>
</protein>
<dbReference type="PANTHER" id="PTHR30632:SF0">
    <property type="entry name" value="SULFATE-BINDING PROTEIN"/>
    <property type="match status" value="1"/>
</dbReference>
<evidence type="ECO:0000256" key="5">
    <source>
        <dbReference type="PIRSR" id="PIRSR004846-1"/>
    </source>
</evidence>
<evidence type="ECO:0000256" key="4">
    <source>
        <dbReference type="ARBA" id="ARBA00022729"/>
    </source>
</evidence>
<feature type="binding site" evidence="5">
    <location>
        <position position="202"/>
    </location>
    <ligand>
        <name>molybdate</name>
        <dbReference type="ChEBI" id="CHEBI:36264"/>
    </ligand>
</feature>
<proteinExistence type="inferred from homology"/>
<dbReference type="InterPro" id="IPR050682">
    <property type="entry name" value="ModA/WtpA"/>
</dbReference>
<keyword evidence="2 5" id="KW-0500">Molybdenum</keyword>
<evidence type="ECO:0000256" key="3">
    <source>
        <dbReference type="ARBA" id="ARBA00022723"/>
    </source>
</evidence>
<feature type="binding site" evidence="5">
    <location>
        <position position="184"/>
    </location>
    <ligand>
        <name>molybdate</name>
        <dbReference type="ChEBI" id="CHEBI:36264"/>
    </ligand>
</feature>
<keyword evidence="7" id="KW-1185">Reference proteome</keyword>
<dbReference type="FunFam" id="3.40.190.10:FF:000035">
    <property type="entry name" value="Molybdate ABC transporter substrate-binding protein"/>
    <property type="match status" value="1"/>
</dbReference>